<evidence type="ECO:0000313" key="3">
    <source>
        <dbReference type="EMBL" id="HFQ79375.1"/>
    </source>
</evidence>
<gene>
    <name evidence="3" type="ORF">ENT99_06735</name>
</gene>
<dbReference type="Gene3D" id="1.10.287.1490">
    <property type="match status" value="1"/>
</dbReference>
<accession>A0A832EMJ0</accession>
<feature type="transmembrane region" description="Helical" evidence="2">
    <location>
        <begin position="7"/>
        <end position="29"/>
    </location>
</feature>
<dbReference type="Gene3D" id="1.20.5.190">
    <property type="match status" value="1"/>
</dbReference>
<keyword evidence="1" id="KW-0175">Coiled coil</keyword>
<dbReference type="SUPFAM" id="SSF58104">
    <property type="entry name" value="Methyl-accepting chemotaxis protein (MCP) signaling domain"/>
    <property type="match status" value="1"/>
</dbReference>
<dbReference type="EMBL" id="DTAU01000132">
    <property type="protein sequence ID" value="HFQ79375.1"/>
    <property type="molecule type" value="Genomic_DNA"/>
</dbReference>
<keyword evidence="2" id="KW-0472">Membrane</keyword>
<keyword evidence="2" id="KW-0812">Transmembrane</keyword>
<evidence type="ECO:0000256" key="2">
    <source>
        <dbReference type="SAM" id="Phobius"/>
    </source>
</evidence>
<reference evidence="3" key="1">
    <citation type="journal article" date="2020" name="mSystems">
        <title>Genome- and Community-Level Interaction Insights into Carbon Utilization and Element Cycling Functions of Hydrothermarchaeota in Hydrothermal Sediment.</title>
        <authorList>
            <person name="Zhou Z."/>
            <person name="Liu Y."/>
            <person name="Xu W."/>
            <person name="Pan J."/>
            <person name="Luo Z.H."/>
            <person name="Li M."/>
        </authorList>
    </citation>
    <scope>NUCLEOTIDE SEQUENCE</scope>
    <source>
        <strain evidence="3">SpSt-629</strain>
    </source>
</reference>
<dbReference type="AlphaFoldDB" id="A0A832EMJ0"/>
<keyword evidence="2" id="KW-1133">Transmembrane helix</keyword>
<protein>
    <submittedName>
        <fullName evidence="3">Uncharacterized protein</fullName>
    </submittedName>
</protein>
<comment type="caution">
    <text evidence="3">The sequence shown here is derived from an EMBL/GenBank/DDBJ whole genome shotgun (WGS) entry which is preliminary data.</text>
</comment>
<proteinExistence type="predicted"/>
<sequence length="1191" mass="129971">MSKPRYISTYLILSLLMISVIAPIISILYSQQQIIVAQIIDVEHSIVYPGETAKVKVAVFFGGVTITVRLTNASMGPAWSERSLHALSPGEYEVLVPLPEKLPGARDTIDPIGLVDLVVEVWAIGQRQDHRNISVGPKIVVTPPVSTIVDPYGNPSNVTVNFYGFVPGTTISELRFINKVSQEPYDYDIEDVVIGGDASSSTEVSLYVSGFLGLPKGEYYVNCLATGTNIDYLRPGSLRIEPQVVISPTESHGRCELRTGGECETTGLTIKGYGFDAGLSIVSLKLLNINFTNVYYNVPVQAQVDDRGNFEASTNEFKTNMTAGLYIPEIKLAPAPQDFANDTTINLNTRGWVAITPGATEPALGVKVLINATSYVKGTLGYIPKYTNDSFTLTEVLKINIPIGNKIYQLAANRDNDGTVWFVLYNLTTLPPIVLSLVNITSDEQTYNETLGAYVADVSFNIAPDQMHPNVPSIPGEYGYWATFYTYPNKIVLLLREYGLYVEDANLTIVYRRDTVIKSYYYVYPQNMTVTGFTISIPAAISLTDTDANIDWSINWRYNASNRMAIITARATPKEGPTYRFTNVYHIVRPLLVIVAPVGQVIKPGDKVTVAAYGYGPGYDWGYGDNTLTVYWEKAQKLTEVSLGKDGNKTFDIVIPSDATYGVHYLWGVDKWSYEYSLAIIIGAKAYWEKVVDDPRLIIDPTTNKVSAGYKNERFVVCPCPESENVVAVKYCGVCAVYAARCDYLGDKIRVTLSGLYPGERIDIYFADKKVKTIKANSSVETTDFVVPTLRAGTYTIYAVGSVSGYISIDLFYNTTDFISVSPVVVPKILVLDLQRNYVPILVGPGLVRVIGTGFAPGVAVEAVLFNGTDAMVKFNEHVTKWYSDDKGVLSSPYTDVLGIYVPALEPGAYEVKLVYFAGPVAQREYSMPSYVFVINNMSIVSTKHDIDKLRTVLMNRLAEIETAVGAARDAASRAESAVAALRKWLETNIDELKNSIADLGKSVATKSDVDSVSKKVDALATKISEVGSVIDRIDKAVADLGKSVATKSDVDSVSKKVDALATALDEGVKKLDEVSRIVKELKDVIPVDQISEISANVKSATEALQKARDDITQIRNDISSLRTDVTGLKTDVSAIKSDAGRISAIDSSVKSLEDSVGTIRTLVIIALVFAVVAAAAAIYATISISRALAK</sequence>
<feature type="coiled-coil region" evidence="1">
    <location>
        <begin position="1091"/>
        <end position="1125"/>
    </location>
</feature>
<feature type="transmembrane region" description="Helical" evidence="2">
    <location>
        <begin position="1163"/>
        <end position="1183"/>
    </location>
</feature>
<organism evidence="3">
    <name type="scientific">Ignisphaera aggregans</name>
    <dbReference type="NCBI Taxonomy" id="334771"/>
    <lineage>
        <taxon>Archaea</taxon>
        <taxon>Thermoproteota</taxon>
        <taxon>Thermoprotei</taxon>
        <taxon>Desulfurococcales</taxon>
        <taxon>Desulfurococcaceae</taxon>
        <taxon>Ignisphaera</taxon>
    </lineage>
</organism>
<evidence type="ECO:0000256" key="1">
    <source>
        <dbReference type="SAM" id="Coils"/>
    </source>
</evidence>
<name>A0A832EMJ0_9CREN</name>